<reference evidence="1" key="1">
    <citation type="journal article" date="2014" name="Int. J. Syst. Evol. Microbiol.">
        <title>Complete genome sequence of Corynebacterium casei LMG S-19264T (=DSM 44701T), isolated from a smear-ripened cheese.</title>
        <authorList>
            <consortium name="US DOE Joint Genome Institute (JGI-PGF)"/>
            <person name="Walter F."/>
            <person name="Albersmeier A."/>
            <person name="Kalinowski J."/>
            <person name="Ruckert C."/>
        </authorList>
    </citation>
    <scope>NUCLEOTIDE SEQUENCE</scope>
    <source>
        <strain evidence="1">JCM 17820</strain>
    </source>
</reference>
<dbReference type="Proteomes" id="UP000605784">
    <property type="component" value="Unassembled WGS sequence"/>
</dbReference>
<accession>A0A830GT35</accession>
<sequence>MPDLTGRLTVRADGGHAPPLSNSGKFVKLTVVITVGTGEMSGVESN</sequence>
<gene>
    <name evidence="1" type="ORF">GCM10009030_40020</name>
</gene>
<evidence type="ECO:0000313" key="2">
    <source>
        <dbReference type="Proteomes" id="UP000605784"/>
    </source>
</evidence>
<dbReference type="AlphaFoldDB" id="A0A830GT35"/>
<dbReference type="EMBL" id="BMOU01000020">
    <property type="protein sequence ID" value="GGO03915.1"/>
    <property type="molecule type" value="Genomic_DNA"/>
</dbReference>
<keyword evidence="2" id="KW-1185">Reference proteome</keyword>
<proteinExistence type="predicted"/>
<protein>
    <submittedName>
        <fullName evidence="1">Uncharacterized protein</fullName>
    </submittedName>
</protein>
<organism evidence="1 2">
    <name type="scientific">Haloarcula pellucida</name>
    <dbReference type="NCBI Taxonomy" id="1427151"/>
    <lineage>
        <taxon>Archaea</taxon>
        <taxon>Methanobacteriati</taxon>
        <taxon>Methanobacteriota</taxon>
        <taxon>Stenosarchaea group</taxon>
        <taxon>Halobacteria</taxon>
        <taxon>Halobacteriales</taxon>
        <taxon>Haloarculaceae</taxon>
        <taxon>Haloarcula</taxon>
    </lineage>
</organism>
<comment type="caution">
    <text evidence="1">The sequence shown here is derived from an EMBL/GenBank/DDBJ whole genome shotgun (WGS) entry which is preliminary data.</text>
</comment>
<reference evidence="1" key="2">
    <citation type="submission" date="2020-09" db="EMBL/GenBank/DDBJ databases">
        <authorList>
            <person name="Sun Q."/>
            <person name="Ohkuma M."/>
        </authorList>
    </citation>
    <scope>NUCLEOTIDE SEQUENCE</scope>
    <source>
        <strain evidence="1">JCM 17820</strain>
    </source>
</reference>
<evidence type="ECO:0000313" key="1">
    <source>
        <dbReference type="EMBL" id="GGO03915.1"/>
    </source>
</evidence>
<name>A0A830GT35_9EURY</name>